<dbReference type="InterPro" id="IPR036875">
    <property type="entry name" value="Znf_CCHC_sf"/>
</dbReference>
<dbReference type="PROSITE" id="PS50158">
    <property type="entry name" value="ZF_CCHC"/>
    <property type="match status" value="1"/>
</dbReference>
<feature type="non-terminal residue" evidence="3">
    <location>
        <position position="105"/>
    </location>
</feature>
<dbReference type="Proteomes" id="UP000054359">
    <property type="component" value="Unassembled WGS sequence"/>
</dbReference>
<reference evidence="3 4" key="1">
    <citation type="submission" date="2013-11" db="EMBL/GenBank/DDBJ databases">
        <title>Genome sequencing of Stegodyphus mimosarum.</title>
        <authorList>
            <person name="Bechsgaard J."/>
        </authorList>
    </citation>
    <scope>NUCLEOTIDE SEQUENCE [LARGE SCALE GENOMIC DNA]</scope>
</reference>
<keyword evidence="4" id="KW-1185">Reference proteome</keyword>
<dbReference type="Gene3D" id="4.10.60.10">
    <property type="entry name" value="Zinc finger, CCHC-type"/>
    <property type="match status" value="1"/>
</dbReference>
<evidence type="ECO:0000313" key="3">
    <source>
        <dbReference type="EMBL" id="KFM71872.1"/>
    </source>
</evidence>
<evidence type="ECO:0000256" key="1">
    <source>
        <dbReference type="PROSITE-ProRule" id="PRU00047"/>
    </source>
</evidence>
<dbReference type="GO" id="GO:0003676">
    <property type="term" value="F:nucleic acid binding"/>
    <property type="evidence" value="ECO:0007669"/>
    <property type="project" value="InterPro"/>
</dbReference>
<sequence>MKTRKIFLNWERFSLKEYLRPTQCYRCCQFRHISKQCRTEEACGHCGEIGHTHKQCDNNIQRCINCAERNLNSEYQVDDNHSSFSKDCPSRQLELEELQKHINYG</sequence>
<dbReference type="SMART" id="SM00343">
    <property type="entry name" value="ZnF_C2HC"/>
    <property type="match status" value="2"/>
</dbReference>
<dbReference type="AlphaFoldDB" id="A0A087U3D3"/>
<dbReference type="EMBL" id="KK117967">
    <property type="protein sequence ID" value="KFM71872.1"/>
    <property type="molecule type" value="Genomic_DNA"/>
</dbReference>
<accession>A0A087U3D3</accession>
<name>A0A087U3D3_STEMI</name>
<gene>
    <name evidence="3" type="ORF">X975_01584</name>
</gene>
<evidence type="ECO:0000259" key="2">
    <source>
        <dbReference type="PROSITE" id="PS50158"/>
    </source>
</evidence>
<dbReference type="OrthoDB" id="6437361at2759"/>
<dbReference type="OMA" id="RREPRIY"/>
<evidence type="ECO:0000313" key="4">
    <source>
        <dbReference type="Proteomes" id="UP000054359"/>
    </source>
</evidence>
<keyword evidence="1" id="KW-0479">Metal-binding</keyword>
<protein>
    <recommendedName>
        <fullName evidence="2">CCHC-type domain-containing protein</fullName>
    </recommendedName>
</protein>
<keyword evidence="1" id="KW-0863">Zinc-finger</keyword>
<feature type="domain" description="CCHC-type" evidence="2">
    <location>
        <begin position="43"/>
        <end position="56"/>
    </location>
</feature>
<proteinExistence type="predicted"/>
<keyword evidence="1" id="KW-0862">Zinc</keyword>
<organism evidence="3 4">
    <name type="scientific">Stegodyphus mimosarum</name>
    <name type="common">African social velvet spider</name>
    <dbReference type="NCBI Taxonomy" id="407821"/>
    <lineage>
        <taxon>Eukaryota</taxon>
        <taxon>Metazoa</taxon>
        <taxon>Ecdysozoa</taxon>
        <taxon>Arthropoda</taxon>
        <taxon>Chelicerata</taxon>
        <taxon>Arachnida</taxon>
        <taxon>Araneae</taxon>
        <taxon>Araneomorphae</taxon>
        <taxon>Entelegynae</taxon>
        <taxon>Eresoidea</taxon>
        <taxon>Eresidae</taxon>
        <taxon>Stegodyphus</taxon>
    </lineage>
</organism>
<dbReference type="GO" id="GO:0008270">
    <property type="term" value="F:zinc ion binding"/>
    <property type="evidence" value="ECO:0007669"/>
    <property type="project" value="UniProtKB-KW"/>
</dbReference>
<dbReference type="SUPFAM" id="SSF57756">
    <property type="entry name" value="Retrovirus zinc finger-like domains"/>
    <property type="match status" value="1"/>
</dbReference>
<dbReference type="InterPro" id="IPR001878">
    <property type="entry name" value="Znf_CCHC"/>
</dbReference>